<feature type="region of interest" description="Disordered" evidence="6">
    <location>
        <begin position="1"/>
        <end position="28"/>
    </location>
</feature>
<feature type="region of interest" description="Disordered" evidence="6">
    <location>
        <begin position="187"/>
        <end position="214"/>
    </location>
</feature>
<evidence type="ECO:0000256" key="2">
    <source>
        <dbReference type="ARBA" id="ARBA00009430"/>
    </source>
</evidence>
<keyword evidence="4" id="KW-0804">Transcription</keyword>
<dbReference type="GO" id="GO:0006351">
    <property type="term" value="P:DNA-templated transcription"/>
    <property type="evidence" value="ECO:0007669"/>
    <property type="project" value="InterPro"/>
</dbReference>
<keyword evidence="3 7" id="KW-0240">DNA-directed RNA polymerase</keyword>
<evidence type="ECO:0000256" key="3">
    <source>
        <dbReference type="ARBA" id="ARBA00022478"/>
    </source>
</evidence>
<evidence type="ECO:0000313" key="7">
    <source>
        <dbReference type="EMBL" id="KAF3338058.1"/>
    </source>
</evidence>
<evidence type="ECO:0000313" key="8">
    <source>
        <dbReference type="Proteomes" id="UP000623129"/>
    </source>
</evidence>
<dbReference type="AlphaFoldDB" id="A0A833RDW0"/>
<dbReference type="Proteomes" id="UP000623129">
    <property type="component" value="Unassembled WGS sequence"/>
</dbReference>
<evidence type="ECO:0000256" key="5">
    <source>
        <dbReference type="ARBA" id="ARBA00023242"/>
    </source>
</evidence>
<dbReference type="GO" id="GO:0005730">
    <property type="term" value="C:nucleolus"/>
    <property type="evidence" value="ECO:0007669"/>
    <property type="project" value="UniProtKB-SubCell"/>
</dbReference>
<keyword evidence="5" id="KW-0539">Nucleus</keyword>
<comment type="similarity">
    <text evidence="2">Belongs to the eukaryotic RPA49/POLR1E RNA polymerase subunit family.</text>
</comment>
<reference evidence="7" key="1">
    <citation type="submission" date="2020-01" db="EMBL/GenBank/DDBJ databases">
        <title>Genome sequence of Kobresia littledalei, the first chromosome-level genome in the family Cyperaceae.</title>
        <authorList>
            <person name="Qu G."/>
        </authorList>
    </citation>
    <scope>NUCLEOTIDE SEQUENCE</scope>
    <source>
        <strain evidence="7">C.B.Clarke</strain>
        <tissue evidence="7">Leaf</tissue>
    </source>
</reference>
<organism evidence="7 8">
    <name type="scientific">Carex littledalei</name>
    <dbReference type="NCBI Taxonomy" id="544730"/>
    <lineage>
        <taxon>Eukaryota</taxon>
        <taxon>Viridiplantae</taxon>
        <taxon>Streptophyta</taxon>
        <taxon>Embryophyta</taxon>
        <taxon>Tracheophyta</taxon>
        <taxon>Spermatophyta</taxon>
        <taxon>Magnoliopsida</taxon>
        <taxon>Liliopsida</taxon>
        <taxon>Poales</taxon>
        <taxon>Cyperaceae</taxon>
        <taxon>Cyperoideae</taxon>
        <taxon>Cariceae</taxon>
        <taxon>Carex</taxon>
        <taxon>Carex subgen. Euthyceras</taxon>
    </lineage>
</organism>
<comment type="caution">
    <text evidence="7">The sequence shown here is derived from an EMBL/GenBank/DDBJ whole genome shotgun (WGS) entry which is preliminary data.</text>
</comment>
<dbReference type="Pfam" id="PF06870">
    <property type="entry name" value="RNA_pol_I_A49"/>
    <property type="match status" value="1"/>
</dbReference>
<keyword evidence="8" id="KW-1185">Reference proteome</keyword>
<comment type="subcellular location">
    <subcellularLocation>
        <location evidence="1">Nucleus</location>
        <location evidence="1">Nucleolus</location>
    </subcellularLocation>
</comment>
<proteinExistence type="inferred from homology"/>
<sequence>MADEPSYQTHYEETSEKRHKRKKKSKRKIDVSIDFVEDAPDRSAPVVGYFSTGFNPLASDDNGVKVFRHKRYASRMDLVVSPRGSNLEFVGKSYAGEAAAPQICTYALGVLDKESQTLKIVPIAANKVFRLEPHLADKESTHVEQSEVTEASATGKVERKMSDLTNMFGARKDKVQQKRMQNLYEQINNDTPDPEHIGATQDYGSEAETEAGGSSSFQIIPPHDPTADAPQRAYPLDQIIPRGERPYLMNILDDIDNKKKYPSFVANRMHQLKSQSDEKKEEFACILSYISHLITFWEMYRPTKSKHERNKTGENRTVIPQIVYQKLMVLFMNSESNVLSTEKHELLIGYILVLTLFADNFQSETTDIAKDLKMTWQRLKLYYLQLGCKAKEAFVTLPVPLQFPDMKRRKKKQSRQ</sequence>
<accession>A0A833RDW0</accession>
<evidence type="ECO:0000256" key="1">
    <source>
        <dbReference type="ARBA" id="ARBA00004604"/>
    </source>
</evidence>
<name>A0A833RDW0_9POAL</name>
<dbReference type="EMBL" id="SWLB01000006">
    <property type="protein sequence ID" value="KAF3338058.1"/>
    <property type="molecule type" value="Genomic_DNA"/>
</dbReference>
<feature type="compositionally biased region" description="Low complexity" evidence="6">
    <location>
        <begin position="204"/>
        <end position="214"/>
    </location>
</feature>
<dbReference type="GO" id="GO:0003677">
    <property type="term" value="F:DNA binding"/>
    <property type="evidence" value="ECO:0007669"/>
    <property type="project" value="InterPro"/>
</dbReference>
<dbReference type="InterPro" id="IPR009668">
    <property type="entry name" value="RNA_pol-assoc_fac_A49-like"/>
</dbReference>
<dbReference type="PANTHER" id="PTHR14440">
    <property type="entry name" value="DNA-DIRECTED RNA POLYMERASE I SUBUNIT RPA49"/>
    <property type="match status" value="1"/>
</dbReference>
<dbReference type="GO" id="GO:0000428">
    <property type="term" value="C:DNA-directed RNA polymerase complex"/>
    <property type="evidence" value="ECO:0007669"/>
    <property type="project" value="UniProtKB-KW"/>
</dbReference>
<evidence type="ECO:0000256" key="6">
    <source>
        <dbReference type="SAM" id="MobiDB-lite"/>
    </source>
</evidence>
<feature type="compositionally biased region" description="Basic residues" evidence="6">
    <location>
        <begin position="17"/>
        <end position="27"/>
    </location>
</feature>
<dbReference type="OrthoDB" id="532500at2759"/>
<protein>
    <submittedName>
        <fullName evidence="7">DNA-directed RNA polymerase I subunit rpa49</fullName>
    </submittedName>
</protein>
<gene>
    <name evidence="7" type="ORF">FCM35_KLT18645</name>
</gene>
<evidence type="ECO:0000256" key="4">
    <source>
        <dbReference type="ARBA" id="ARBA00023163"/>
    </source>
</evidence>